<dbReference type="GO" id="GO:0033588">
    <property type="term" value="C:elongator holoenzyme complex"/>
    <property type="evidence" value="ECO:0007669"/>
    <property type="project" value="InterPro"/>
</dbReference>
<dbReference type="PANTHER" id="PTHR44111:SF1">
    <property type="entry name" value="ELONGATOR COMPLEX PROTEIN 2"/>
    <property type="match status" value="1"/>
</dbReference>
<dbReference type="InterPro" id="IPR037289">
    <property type="entry name" value="Elp2"/>
</dbReference>
<dbReference type="SMART" id="SM00320">
    <property type="entry name" value="WD40"/>
    <property type="match status" value="6"/>
</dbReference>
<comment type="pathway">
    <text evidence="3">tRNA modification; 5-methoxycarbonylmethyl-2-thiouridine-tRNA biosynthesis.</text>
</comment>
<dbReference type="GO" id="GO:0005634">
    <property type="term" value="C:nucleus"/>
    <property type="evidence" value="ECO:0007669"/>
    <property type="project" value="UniProtKB-SubCell"/>
</dbReference>
<name>A0A0N5AUM9_9BILA</name>
<evidence type="ECO:0000256" key="8">
    <source>
        <dbReference type="ARBA" id="ARBA00022694"/>
    </source>
</evidence>
<evidence type="ECO:0000313" key="13">
    <source>
        <dbReference type="WBParaSite" id="SMUV_0000856701-mRNA-1"/>
    </source>
</evidence>
<evidence type="ECO:0000256" key="3">
    <source>
        <dbReference type="ARBA" id="ARBA00005043"/>
    </source>
</evidence>
<dbReference type="AlphaFoldDB" id="A0A0N5AUM9"/>
<feature type="repeat" description="WD" evidence="11">
    <location>
        <begin position="1"/>
        <end position="23"/>
    </location>
</feature>
<dbReference type="PROSITE" id="PS50082">
    <property type="entry name" value="WD_REPEATS_2"/>
    <property type="match status" value="2"/>
</dbReference>
<keyword evidence="8" id="KW-0819">tRNA processing</keyword>
<dbReference type="PANTHER" id="PTHR44111">
    <property type="entry name" value="ELONGATOR COMPLEX PROTEIN 2"/>
    <property type="match status" value="1"/>
</dbReference>
<dbReference type="UniPathway" id="UPA00988"/>
<keyword evidence="12" id="KW-1185">Reference proteome</keyword>
<dbReference type="InterPro" id="IPR001680">
    <property type="entry name" value="WD40_rpt"/>
</dbReference>
<dbReference type="WBParaSite" id="SMUV_0000856701-mRNA-1">
    <property type="protein sequence ID" value="SMUV_0000856701-mRNA-1"/>
    <property type="gene ID" value="SMUV_0000856701"/>
</dbReference>
<evidence type="ECO:0000256" key="11">
    <source>
        <dbReference type="PROSITE-ProRule" id="PRU00221"/>
    </source>
</evidence>
<dbReference type="InterPro" id="IPR036322">
    <property type="entry name" value="WD40_repeat_dom_sf"/>
</dbReference>
<dbReference type="SUPFAM" id="SSF50978">
    <property type="entry name" value="WD40 repeat-like"/>
    <property type="match status" value="1"/>
</dbReference>
<evidence type="ECO:0000256" key="10">
    <source>
        <dbReference type="ARBA" id="ARBA00023242"/>
    </source>
</evidence>
<protein>
    <recommendedName>
        <fullName evidence="5">Elongator complex protein 2</fullName>
    </recommendedName>
</protein>
<dbReference type="InterPro" id="IPR015943">
    <property type="entry name" value="WD40/YVTN_repeat-like_dom_sf"/>
</dbReference>
<evidence type="ECO:0000256" key="9">
    <source>
        <dbReference type="ARBA" id="ARBA00022737"/>
    </source>
</evidence>
<evidence type="ECO:0000256" key="1">
    <source>
        <dbReference type="ARBA" id="ARBA00004123"/>
    </source>
</evidence>
<keyword evidence="7 11" id="KW-0853">WD repeat</keyword>
<keyword evidence="10" id="KW-0539">Nucleus</keyword>
<dbReference type="Pfam" id="PF00400">
    <property type="entry name" value="WD40"/>
    <property type="match status" value="5"/>
</dbReference>
<organism evidence="12 13">
    <name type="scientific">Syphacia muris</name>
    <dbReference type="NCBI Taxonomy" id="451379"/>
    <lineage>
        <taxon>Eukaryota</taxon>
        <taxon>Metazoa</taxon>
        <taxon>Ecdysozoa</taxon>
        <taxon>Nematoda</taxon>
        <taxon>Chromadorea</taxon>
        <taxon>Rhabditida</taxon>
        <taxon>Spirurina</taxon>
        <taxon>Oxyuridomorpha</taxon>
        <taxon>Oxyuroidea</taxon>
        <taxon>Oxyuridae</taxon>
        <taxon>Syphacia</taxon>
    </lineage>
</organism>
<sequence>MGSSGQDNVIRLWRITFTETVGSSQNDISSLSSIVKFVTTKYIAEFKLEAVLYGHEDWVVSITWHPHSLQLLSASADKSLIVWEQSSDKSGLWLEKARVGEVGGQASGYNGGCYSADGLTILAVSYFGGFYAWRCEEKEPALFKPCTVFTGHSMGVCDLDWDPSGTYLLSCSLDQTTRCFAPTLKGGYAEVARPQVHGHDFSCVAFLSSSCYISGSEEKILRVFRAPLLFAESLSKISGFPIAKVFPNPSLLAEGGALLPALGLSNKQLENGSSLSSSEASKENFNVFVAPSVLTDLPTEDRLMQSTLWPEQQKLYGHGFEVYSVAVNYSGTQVASASKASQQEHAAIILWDTTTWKNRTTLTAHRLTVAQMEFSHDDHMLASVSRDRTFAIFIRSADDPWSWSLMYQSNTRDDVHSRIIWSCSWTPDDKFLATCSRDKKVLPNKTSKYLFNFVEYSDN</sequence>
<dbReference type="GO" id="GO:0002098">
    <property type="term" value="P:tRNA wobble uridine modification"/>
    <property type="evidence" value="ECO:0007669"/>
    <property type="project" value="InterPro"/>
</dbReference>
<keyword evidence="9" id="KW-0677">Repeat</keyword>
<accession>A0A0N5AUM9</accession>
<dbReference type="GO" id="GO:0005737">
    <property type="term" value="C:cytoplasm"/>
    <property type="evidence" value="ECO:0007669"/>
    <property type="project" value="UniProtKB-SubCell"/>
</dbReference>
<feature type="repeat" description="WD" evidence="11">
    <location>
        <begin position="52"/>
        <end position="84"/>
    </location>
</feature>
<comment type="subcellular location">
    <subcellularLocation>
        <location evidence="2">Cytoplasm</location>
    </subcellularLocation>
    <subcellularLocation>
        <location evidence="1">Nucleus</location>
    </subcellularLocation>
</comment>
<evidence type="ECO:0000256" key="6">
    <source>
        <dbReference type="ARBA" id="ARBA00022490"/>
    </source>
</evidence>
<evidence type="ECO:0000256" key="7">
    <source>
        <dbReference type="ARBA" id="ARBA00022574"/>
    </source>
</evidence>
<keyword evidence="6" id="KW-0963">Cytoplasm</keyword>
<comment type="similarity">
    <text evidence="4">Belongs to the WD repeat ELP2 family.</text>
</comment>
<proteinExistence type="inferred from homology"/>
<dbReference type="Gene3D" id="2.130.10.10">
    <property type="entry name" value="YVTN repeat-like/Quinoprotein amine dehydrogenase"/>
    <property type="match status" value="3"/>
</dbReference>
<evidence type="ECO:0000256" key="4">
    <source>
        <dbReference type="ARBA" id="ARBA00005881"/>
    </source>
</evidence>
<evidence type="ECO:0000256" key="5">
    <source>
        <dbReference type="ARBA" id="ARBA00020267"/>
    </source>
</evidence>
<dbReference type="STRING" id="451379.A0A0N5AUM9"/>
<dbReference type="Proteomes" id="UP000046393">
    <property type="component" value="Unplaced"/>
</dbReference>
<dbReference type="PROSITE" id="PS50294">
    <property type="entry name" value="WD_REPEATS_REGION"/>
    <property type="match status" value="1"/>
</dbReference>
<evidence type="ECO:0000256" key="2">
    <source>
        <dbReference type="ARBA" id="ARBA00004496"/>
    </source>
</evidence>
<evidence type="ECO:0000313" key="12">
    <source>
        <dbReference type="Proteomes" id="UP000046393"/>
    </source>
</evidence>
<reference evidence="13" key="1">
    <citation type="submission" date="2017-02" db="UniProtKB">
        <authorList>
            <consortium name="WormBaseParasite"/>
        </authorList>
    </citation>
    <scope>IDENTIFICATION</scope>
</reference>